<dbReference type="Gene3D" id="3.40.50.300">
    <property type="entry name" value="P-loop containing nucleotide triphosphate hydrolases"/>
    <property type="match status" value="1"/>
</dbReference>
<feature type="compositionally biased region" description="Low complexity" evidence="1">
    <location>
        <begin position="1"/>
        <end position="22"/>
    </location>
</feature>
<comment type="caution">
    <text evidence="3">The sequence shown here is derived from an EMBL/GenBank/DDBJ whole genome shotgun (WGS) entry which is preliminary data.</text>
</comment>
<evidence type="ECO:0000256" key="1">
    <source>
        <dbReference type="SAM" id="MobiDB-lite"/>
    </source>
</evidence>
<accession>A0ABT6F9S1</accession>
<dbReference type="InterPro" id="IPR011704">
    <property type="entry name" value="ATPase_dyneun-rel_AAA"/>
</dbReference>
<dbReference type="Proteomes" id="UP001216907">
    <property type="component" value="Unassembled WGS sequence"/>
</dbReference>
<dbReference type="Pfam" id="PF07728">
    <property type="entry name" value="AAA_5"/>
    <property type="match status" value="1"/>
</dbReference>
<evidence type="ECO:0000259" key="2">
    <source>
        <dbReference type="Pfam" id="PF07728"/>
    </source>
</evidence>
<evidence type="ECO:0000313" key="4">
    <source>
        <dbReference type="Proteomes" id="UP001216907"/>
    </source>
</evidence>
<protein>
    <submittedName>
        <fullName evidence="3">AAA family ATPase</fullName>
    </submittedName>
</protein>
<keyword evidence="4" id="KW-1185">Reference proteome</keyword>
<dbReference type="EMBL" id="JARRAG010000002">
    <property type="protein sequence ID" value="MDG3004336.1"/>
    <property type="molecule type" value="Genomic_DNA"/>
</dbReference>
<dbReference type="SUPFAM" id="SSF52540">
    <property type="entry name" value="P-loop containing nucleoside triphosphate hydrolases"/>
    <property type="match status" value="1"/>
</dbReference>
<name>A0ABT6F9S1_9BACT</name>
<dbReference type="InterPro" id="IPR050764">
    <property type="entry name" value="CbbQ/NirQ/NorQ/GpvN"/>
</dbReference>
<dbReference type="InterPro" id="IPR027417">
    <property type="entry name" value="P-loop_NTPase"/>
</dbReference>
<dbReference type="PANTHER" id="PTHR42759:SF1">
    <property type="entry name" value="MAGNESIUM-CHELATASE SUBUNIT CHLD"/>
    <property type="match status" value="1"/>
</dbReference>
<evidence type="ECO:0000313" key="3">
    <source>
        <dbReference type="EMBL" id="MDG3004336.1"/>
    </source>
</evidence>
<gene>
    <name evidence="3" type="ORF">PZE19_11165</name>
</gene>
<sequence>MSKAKSAASEAETEPAAAGAGEILREPAEAKYAEELAWLRSVDGDARPASWRLSPRLVRVFVLGSSPSDRLEREIRPKFFGDPGTVERAIVTLASDRGLLLIGDPGTGKSWLAELLAAAVCGDSTRVVQGTAGTTEDHVKYSWNVAMVIAAGQSRESLIPSPIMTAMQGGLMGRFEELTRCSSDVQDALISILSEKYVSIPELKGDDVVFARPGFNIIATANARDRGVNELSSALKRRFNFVQIPVVTDKKTEREIVLFRTKELLARNRFEVETPPALLDILLQTFADLREAAASATSEDDRLESALSTAEQIGVLEDAILHGRFFGDGSLAPGVLARSLVGTLVRRIPEDVSILNKFWHAGVAKRAKKEGGPWDPFEAAGKDALEGMR</sequence>
<organism evidence="3 4">
    <name type="scientific">Paludisphaera mucosa</name>
    <dbReference type="NCBI Taxonomy" id="3030827"/>
    <lineage>
        <taxon>Bacteria</taxon>
        <taxon>Pseudomonadati</taxon>
        <taxon>Planctomycetota</taxon>
        <taxon>Planctomycetia</taxon>
        <taxon>Isosphaerales</taxon>
        <taxon>Isosphaeraceae</taxon>
        <taxon>Paludisphaera</taxon>
    </lineage>
</organism>
<dbReference type="PANTHER" id="PTHR42759">
    <property type="entry name" value="MOXR FAMILY PROTEIN"/>
    <property type="match status" value="1"/>
</dbReference>
<proteinExistence type="predicted"/>
<feature type="domain" description="ATPase dynein-related AAA" evidence="2">
    <location>
        <begin position="98"/>
        <end position="239"/>
    </location>
</feature>
<feature type="region of interest" description="Disordered" evidence="1">
    <location>
        <begin position="1"/>
        <end position="23"/>
    </location>
</feature>
<reference evidence="3 4" key="1">
    <citation type="submission" date="2023-03" db="EMBL/GenBank/DDBJ databases">
        <title>Paludisphaera mucosa sp. nov. a novel planctomycete from northern fen.</title>
        <authorList>
            <person name="Ivanova A."/>
        </authorList>
    </citation>
    <scope>NUCLEOTIDE SEQUENCE [LARGE SCALE GENOMIC DNA]</scope>
    <source>
        <strain evidence="3 4">Pla2</strain>
    </source>
</reference>